<protein>
    <submittedName>
        <fullName evidence="2">Uncharacterized protein</fullName>
    </submittedName>
</protein>
<dbReference type="Proteomes" id="UP000095281">
    <property type="component" value="Unplaced"/>
</dbReference>
<dbReference type="AlphaFoldDB" id="A0A1I8BQZ6"/>
<proteinExistence type="predicted"/>
<evidence type="ECO:0000313" key="1">
    <source>
        <dbReference type="Proteomes" id="UP000095281"/>
    </source>
</evidence>
<dbReference type="WBParaSite" id="MhA1_Contig45.frz3.gene10">
    <property type="protein sequence ID" value="MhA1_Contig45.frz3.gene10"/>
    <property type="gene ID" value="MhA1_Contig45.frz3.gene10"/>
</dbReference>
<name>A0A1I8BQZ6_MELHA</name>
<accession>A0A1I8BQZ6</accession>
<keyword evidence="1" id="KW-1185">Reference proteome</keyword>
<evidence type="ECO:0000313" key="2">
    <source>
        <dbReference type="WBParaSite" id="MhA1_Contig45.frz3.gene10"/>
    </source>
</evidence>
<sequence>MILTRCWLEHLFNCAFEDAYFGKSFLNPEMFQLLFDDDKTIPYQFHVECFRMKPVNNNFGNILKFAFNHLAITETLLINFDGVDNADIDSLMSILINKGGELQQIYYSSLKLPTLYNLIIK</sequence>
<organism evidence="1 2">
    <name type="scientific">Meloidogyne hapla</name>
    <name type="common">Root-knot nematode worm</name>
    <dbReference type="NCBI Taxonomy" id="6305"/>
    <lineage>
        <taxon>Eukaryota</taxon>
        <taxon>Metazoa</taxon>
        <taxon>Ecdysozoa</taxon>
        <taxon>Nematoda</taxon>
        <taxon>Chromadorea</taxon>
        <taxon>Rhabditida</taxon>
        <taxon>Tylenchina</taxon>
        <taxon>Tylenchomorpha</taxon>
        <taxon>Tylenchoidea</taxon>
        <taxon>Meloidogynidae</taxon>
        <taxon>Meloidogyninae</taxon>
        <taxon>Meloidogyne</taxon>
    </lineage>
</organism>
<reference evidence="2" key="1">
    <citation type="submission" date="2016-11" db="UniProtKB">
        <authorList>
            <consortium name="WormBaseParasite"/>
        </authorList>
    </citation>
    <scope>IDENTIFICATION</scope>
</reference>